<accession>B8GK39</accession>
<dbReference type="eggNOG" id="arCOG01116">
    <property type="taxonomic scope" value="Archaea"/>
</dbReference>
<dbReference type="EMBL" id="CP001338">
    <property type="protein sequence ID" value="ACL17110.1"/>
    <property type="molecule type" value="Genomic_DNA"/>
</dbReference>
<sequence length="197" mass="21294">MTRHQLYVHEDIPYTSHNSCGVIHICEENPRIAAYVFSLAQDMMLDDFIDGSDPGVAVALTEQIAPSLVAYGRDAQHTILDQIRARTLARNLNIPLLGLGGTEDGVIGAMAGLALASTRNDGRFLQLGKIRDFTGPSTVEELLAGGIDEVWNIAGPRVTSGTVQNPEGKSPKACPVNGRAILFVEERDGELFPIKRD</sequence>
<dbReference type="Proteomes" id="UP000002457">
    <property type="component" value="Chromosome"/>
</dbReference>
<organism evidence="1 2">
    <name type="scientific">Methanosphaerula palustris (strain ATCC BAA-1556 / DSM 19958 / E1-9c)</name>
    <dbReference type="NCBI Taxonomy" id="521011"/>
    <lineage>
        <taxon>Archaea</taxon>
        <taxon>Methanobacteriati</taxon>
        <taxon>Methanobacteriota</taxon>
        <taxon>Stenosarchaea group</taxon>
        <taxon>Methanomicrobia</taxon>
        <taxon>Methanomicrobiales</taxon>
        <taxon>Methanoregulaceae</taxon>
        <taxon>Methanosphaerula</taxon>
    </lineage>
</organism>
<dbReference type="STRING" id="521011.Mpal_1804"/>
<gene>
    <name evidence="1" type="ordered locus">Mpal_1804</name>
</gene>
<dbReference type="GeneID" id="7270350"/>
<name>B8GK39_METPE</name>
<dbReference type="RefSeq" id="WP_012618429.1">
    <property type="nucleotide sequence ID" value="NC_011832.1"/>
</dbReference>
<dbReference type="HOGENOM" id="CLU_098525_0_0_2"/>
<protein>
    <submittedName>
        <fullName evidence="1">Periplasmic binding protein</fullName>
    </submittedName>
</protein>
<proteinExistence type="predicted"/>
<dbReference type="KEGG" id="mpl:Mpal_1804"/>
<dbReference type="Gene3D" id="3.30.70.2200">
    <property type="match status" value="1"/>
</dbReference>
<reference evidence="1 2" key="1">
    <citation type="journal article" date="2015" name="Genome Announc.">
        <title>Complete Genome Sequence of Methanosphaerula palustris E1-9CT, a Hydrogenotrophic Methanogen Isolated from a Minerotrophic Fen Peatland.</title>
        <authorList>
            <person name="Cadillo-Quiroz H."/>
            <person name="Browne P."/>
            <person name="Kyrpides N."/>
            <person name="Woyke T."/>
            <person name="Goodwin L."/>
            <person name="Detter C."/>
            <person name="Yavitt J.B."/>
            <person name="Zinder S.H."/>
        </authorList>
    </citation>
    <scope>NUCLEOTIDE SEQUENCE [LARGE SCALE GENOMIC DNA]</scope>
    <source>
        <strain evidence="2">ATCC BAA-1556 / DSM 19958 / E1-9c</strain>
    </source>
</reference>
<keyword evidence="2" id="KW-1185">Reference proteome</keyword>
<evidence type="ECO:0000313" key="1">
    <source>
        <dbReference type="EMBL" id="ACL17110.1"/>
    </source>
</evidence>
<dbReference type="AlphaFoldDB" id="B8GK39"/>
<evidence type="ECO:0000313" key="2">
    <source>
        <dbReference type="Proteomes" id="UP000002457"/>
    </source>
</evidence>